<evidence type="ECO:0000313" key="3">
    <source>
        <dbReference type="EMBL" id="MFC3143912.1"/>
    </source>
</evidence>
<feature type="region of interest" description="Disordered" evidence="1">
    <location>
        <begin position="426"/>
        <end position="450"/>
    </location>
</feature>
<feature type="compositionally biased region" description="Pro residues" evidence="1">
    <location>
        <begin position="429"/>
        <end position="442"/>
    </location>
</feature>
<feature type="compositionally biased region" description="Pro residues" evidence="1">
    <location>
        <begin position="375"/>
        <end position="397"/>
    </location>
</feature>
<feature type="transmembrane region" description="Helical" evidence="2">
    <location>
        <begin position="208"/>
        <end position="232"/>
    </location>
</feature>
<feature type="compositionally biased region" description="Low complexity" evidence="1">
    <location>
        <begin position="256"/>
        <end position="266"/>
    </location>
</feature>
<evidence type="ECO:0000256" key="1">
    <source>
        <dbReference type="SAM" id="MobiDB-lite"/>
    </source>
</evidence>
<feature type="compositionally biased region" description="Polar residues" evidence="1">
    <location>
        <begin position="284"/>
        <end position="303"/>
    </location>
</feature>
<keyword evidence="2" id="KW-0472">Membrane</keyword>
<organism evidence="3 4">
    <name type="scientific">Psychromarinibacter halotolerans</name>
    <dbReference type="NCBI Taxonomy" id="1775175"/>
    <lineage>
        <taxon>Bacteria</taxon>
        <taxon>Pseudomonadati</taxon>
        <taxon>Pseudomonadota</taxon>
        <taxon>Alphaproteobacteria</taxon>
        <taxon>Rhodobacterales</taxon>
        <taxon>Paracoccaceae</taxon>
        <taxon>Psychromarinibacter</taxon>
    </lineage>
</organism>
<keyword evidence="2" id="KW-0812">Transmembrane</keyword>
<proteinExistence type="predicted"/>
<feature type="region of interest" description="Disordered" evidence="1">
    <location>
        <begin position="1"/>
        <end position="191"/>
    </location>
</feature>
<feature type="region of interest" description="Disordered" evidence="1">
    <location>
        <begin position="256"/>
        <end position="413"/>
    </location>
</feature>
<evidence type="ECO:0000256" key="2">
    <source>
        <dbReference type="SAM" id="Phobius"/>
    </source>
</evidence>
<keyword evidence="2" id="KW-1133">Transmembrane helix</keyword>
<gene>
    <name evidence="3" type="ORF">ACFOGP_14415</name>
</gene>
<accession>A0ABV7GRC6</accession>
<reference evidence="4" key="1">
    <citation type="journal article" date="2019" name="Int. J. Syst. Evol. Microbiol.">
        <title>The Global Catalogue of Microorganisms (GCM) 10K type strain sequencing project: providing services to taxonomists for standard genome sequencing and annotation.</title>
        <authorList>
            <consortium name="The Broad Institute Genomics Platform"/>
            <consortium name="The Broad Institute Genome Sequencing Center for Infectious Disease"/>
            <person name="Wu L."/>
            <person name="Ma J."/>
        </authorList>
    </citation>
    <scope>NUCLEOTIDE SEQUENCE [LARGE SCALE GENOMIC DNA]</scope>
    <source>
        <strain evidence="4">KCTC 52366</strain>
    </source>
</reference>
<dbReference type="RefSeq" id="WP_275631182.1">
    <property type="nucleotide sequence ID" value="NZ_JARGYD010000001.1"/>
</dbReference>
<feature type="compositionally biased region" description="Basic and acidic residues" evidence="1">
    <location>
        <begin position="1"/>
        <end position="36"/>
    </location>
</feature>
<dbReference type="EMBL" id="JBHRTB010000010">
    <property type="protein sequence ID" value="MFC3143912.1"/>
    <property type="molecule type" value="Genomic_DNA"/>
</dbReference>
<feature type="compositionally biased region" description="Low complexity" evidence="1">
    <location>
        <begin position="344"/>
        <end position="365"/>
    </location>
</feature>
<name>A0ABV7GRC6_9RHOB</name>
<feature type="compositionally biased region" description="Low complexity" evidence="1">
    <location>
        <begin position="152"/>
        <end position="161"/>
    </location>
</feature>
<evidence type="ECO:0000313" key="4">
    <source>
        <dbReference type="Proteomes" id="UP001595632"/>
    </source>
</evidence>
<feature type="compositionally biased region" description="Low complexity" evidence="1">
    <location>
        <begin position="120"/>
        <end position="129"/>
    </location>
</feature>
<sequence>MSWEARLERARAQRESVLRAKAAEGNEPKPLVDKSALRPPDPSEPAEGNAPPTTPADMFVFGPAPENPKAPKADPAAKPEPASKAAGTAGPPQKPETPEALEADAKPGPAKTPRPGAKTASASASAKPRQAPPSRPAGPRAASVLKKPSPAPRAASPDPTSNSEAPLGAMLASGALSPDRKKSENRIQKLPPVILAPERRPRSRRRRAVTVALGFCAGVGVGVGVGALTVMLRTTGPGDELLAVDQPDAVVAEPPAAPDNVPAVTPETDVADAPTDTPGATPDNVLTNIQPTSTFVSPSQPGPETTADLPGTNLPGSPVQPLELVAPDLPTADPAPEIPEQPSATDLAAAEAPAPADTPTEGPDALAVLDGGPLTPEPDIQPAPPAPTSASVPPPARPGDLSVPAPAQRPEVGPAHLRPETFAMAEPPAVRPPEGAPSPSDHPAPFTDDAAPEENLRALGRPDDLTAAATPGALPGLDAPAPPPEVFAWASPPSLDTPGTRPAPMLASAPADPPFRSALVLLGATGTSGMAPATDPVPPTPIVPGLGNLAVWIFAEPSVDAQMVQTTTRIVEDLGLPVRRVMRVDYQISENQVRFYDTWAAEGAGLLADGLHAAARDFVSSGYNPDGGVLEIYLANEDSVYPPFRRDGATGATVVQPETVEEKLRDSLLSKLRDG</sequence>
<protein>
    <submittedName>
        <fullName evidence="3">Uncharacterized protein</fullName>
    </submittedName>
</protein>
<keyword evidence="4" id="KW-1185">Reference proteome</keyword>
<feature type="compositionally biased region" description="Basic and acidic residues" evidence="1">
    <location>
        <begin position="178"/>
        <end position="187"/>
    </location>
</feature>
<comment type="caution">
    <text evidence="3">The sequence shown here is derived from an EMBL/GenBank/DDBJ whole genome shotgun (WGS) entry which is preliminary data.</text>
</comment>
<dbReference type="Proteomes" id="UP001595632">
    <property type="component" value="Unassembled WGS sequence"/>
</dbReference>